<feature type="domain" description="DUF4124" evidence="3">
    <location>
        <begin position="30"/>
        <end position="83"/>
    </location>
</feature>
<feature type="region of interest" description="Disordered" evidence="1">
    <location>
        <begin position="233"/>
        <end position="265"/>
    </location>
</feature>
<dbReference type="RefSeq" id="WP_184705926.1">
    <property type="nucleotide sequence ID" value="NZ_JACHKZ010000004.1"/>
</dbReference>
<dbReference type="EMBL" id="JACHKZ010000004">
    <property type="protein sequence ID" value="MBB6576951.1"/>
    <property type="molecule type" value="Genomic_DNA"/>
</dbReference>
<sequence>MHPPSASHPAAPTALRGKGWALAILAGASLWLAGPHGAQAQVTRCTDPATGKVTYTDGECARGTSATEIERRKTDEELAQDRAREREALRAKAERREQELEQRKLEADERTAQNAATRSQGRQRPDYANSAACHQSRERYNAASAAATDRSMGSQAQLDAAKRQMELDCMGPEAYGRLEASRPAPSTTVVTDDYWDRYPHGRPHPPRPQPQPVQPAPSITRCDVFKCVDSQGYSHPRGQIGETAPRPVQPSNPRNCRSQGGSAAC</sequence>
<dbReference type="Pfam" id="PF13511">
    <property type="entry name" value="DUF4124"/>
    <property type="match status" value="1"/>
</dbReference>
<evidence type="ECO:0000256" key="1">
    <source>
        <dbReference type="SAM" id="MobiDB-lite"/>
    </source>
</evidence>
<feature type="region of interest" description="Disordered" evidence="1">
    <location>
        <begin position="177"/>
        <end position="221"/>
    </location>
</feature>
<feature type="compositionally biased region" description="Pro residues" evidence="1">
    <location>
        <begin position="206"/>
        <end position="215"/>
    </location>
</feature>
<feature type="region of interest" description="Disordered" evidence="1">
    <location>
        <begin position="65"/>
        <end position="154"/>
    </location>
</feature>
<comment type="caution">
    <text evidence="4">The sequence shown here is derived from an EMBL/GenBank/DDBJ whole genome shotgun (WGS) entry which is preliminary data.</text>
</comment>
<evidence type="ECO:0000259" key="3">
    <source>
        <dbReference type="Pfam" id="PF13511"/>
    </source>
</evidence>
<organism evidence="4 5">
    <name type="scientific">Comamonas odontotermitis</name>
    <dbReference type="NCBI Taxonomy" id="379895"/>
    <lineage>
        <taxon>Bacteria</taxon>
        <taxon>Pseudomonadati</taxon>
        <taxon>Pseudomonadota</taxon>
        <taxon>Betaproteobacteria</taxon>
        <taxon>Burkholderiales</taxon>
        <taxon>Comamonadaceae</taxon>
        <taxon>Comamonas</taxon>
    </lineage>
</organism>
<proteinExistence type="predicted"/>
<reference evidence="4 5" key="1">
    <citation type="submission" date="2020-08" db="EMBL/GenBank/DDBJ databases">
        <title>Functional genomics of gut bacteria from endangered species of beetles.</title>
        <authorList>
            <person name="Carlos-Shanley C."/>
        </authorList>
    </citation>
    <scope>NUCLEOTIDE SEQUENCE [LARGE SCALE GENOMIC DNA]</scope>
    <source>
        <strain evidence="4 5">S00124</strain>
    </source>
</reference>
<gene>
    <name evidence="4" type="ORF">HNP33_001001</name>
</gene>
<feature type="compositionally biased region" description="Polar residues" evidence="1">
    <location>
        <begin position="112"/>
        <end position="122"/>
    </location>
</feature>
<feature type="chain" id="PRO_5046578644" description="DUF4124 domain-containing protein" evidence="2">
    <location>
        <begin position="41"/>
        <end position="265"/>
    </location>
</feature>
<dbReference type="Proteomes" id="UP000562492">
    <property type="component" value="Unassembled WGS sequence"/>
</dbReference>
<evidence type="ECO:0000313" key="4">
    <source>
        <dbReference type="EMBL" id="MBB6576951.1"/>
    </source>
</evidence>
<accession>A0ABR6RCS5</accession>
<name>A0ABR6RCS5_9BURK</name>
<evidence type="ECO:0000256" key="2">
    <source>
        <dbReference type="SAM" id="SignalP"/>
    </source>
</evidence>
<feature type="compositionally biased region" description="Polar residues" evidence="1">
    <location>
        <begin position="249"/>
        <end position="265"/>
    </location>
</feature>
<dbReference type="InterPro" id="IPR025392">
    <property type="entry name" value="DUF4124"/>
</dbReference>
<keyword evidence="2" id="KW-0732">Signal</keyword>
<feature type="compositionally biased region" description="Basic and acidic residues" evidence="1">
    <location>
        <begin position="68"/>
        <end position="111"/>
    </location>
</feature>
<evidence type="ECO:0000313" key="5">
    <source>
        <dbReference type="Proteomes" id="UP000562492"/>
    </source>
</evidence>
<keyword evidence="5" id="KW-1185">Reference proteome</keyword>
<protein>
    <recommendedName>
        <fullName evidence="3">DUF4124 domain-containing protein</fullName>
    </recommendedName>
</protein>
<feature type="signal peptide" evidence="2">
    <location>
        <begin position="1"/>
        <end position="40"/>
    </location>
</feature>